<dbReference type="EMBL" id="RQYC01000004">
    <property type="protein sequence ID" value="RRD90732.1"/>
    <property type="molecule type" value="Genomic_DNA"/>
</dbReference>
<gene>
    <name evidence="2" type="ORF">EII21_03720</name>
</gene>
<comment type="caution">
    <text evidence="2">The sequence shown here is derived from an EMBL/GenBank/DDBJ whole genome shotgun (WGS) entry which is preliminary data.</text>
</comment>
<proteinExistence type="predicted"/>
<feature type="chain" id="PRO_5018225319" description="DUF1311 domain-containing protein" evidence="1">
    <location>
        <begin position="21"/>
        <end position="120"/>
    </location>
</feature>
<dbReference type="STRING" id="1121352.GCA_000620925_00950"/>
<evidence type="ECO:0008006" key="4">
    <source>
        <dbReference type="Google" id="ProtNLM"/>
    </source>
</evidence>
<keyword evidence="3" id="KW-1185">Reference proteome</keyword>
<evidence type="ECO:0000313" key="3">
    <source>
        <dbReference type="Proteomes" id="UP000269923"/>
    </source>
</evidence>
<feature type="signal peptide" evidence="1">
    <location>
        <begin position="1"/>
        <end position="20"/>
    </location>
</feature>
<organism evidence="2 3">
    <name type="scientific">Conchiformibius steedae</name>
    <dbReference type="NCBI Taxonomy" id="153493"/>
    <lineage>
        <taxon>Bacteria</taxon>
        <taxon>Pseudomonadati</taxon>
        <taxon>Pseudomonadota</taxon>
        <taxon>Betaproteobacteria</taxon>
        <taxon>Neisseriales</taxon>
        <taxon>Neisseriaceae</taxon>
        <taxon>Conchiformibius</taxon>
    </lineage>
</organism>
<dbReference type="AlphaFoldDB" id="A0A3P2A5I7"/>
<dbReference type="OrthoDB" id="9920161at2"/>
<evidence type="ECO:0000313" key="2">
    <source>
        <dbReference type="EMBL" id="RRD90732.1"/>
    </source>
</evidence>
<keyword evidence="1" id="KW-0732">Signal</keyword>
<accession>A0A3P2A5I7</accession>
<dbReference type="RefSeq" id="WP_124794300.1">
    <property type="nucleotide sequence ID" value="NZ_RQYC01000004.1"/>
</dbReference>
<name>A0A3P2A5I7_9NEIS</name>
<dbReference type="Proteomes" id="UP000269923">
    <property type="component" value="Unassembled WGS sequence"/>
</dbReference>
<protein>
    <recommendedName>
        <fullName evidence="4">DUF1311 domain-containing protein</fullName>
    </recommendedName>
</protein>
<sequence>MMKKLFVGMVLAGLSATAAAAPSACGKLVNDGMTLSAYTAQCAAYGDEARYRRFAKATAANFNQINTQNCRDTEVKSKDGLPHPAARILGKAGSERTPEVLAFCVEHRRQAEQLLRDYGA</sequence>
<reference evidence="2 3" key="1">
    <citation type="submission" date="2018-11" db="EMBL/GenBank/DDBJ databases">
        <title>Genomes From Bacteria Associated with the Canine Oral Cavity: a Test Case for Automated Genome-Based Taxonomic Assignment.</title>
        <authorList>
            <person name="Coil D.A."/>
            <person name="Jospin G."/>
            <person name="Darling A.E."/>
            <person name="Wallis C."/>
            <person name="Davis I.J."/>
            <person name="Harris S."/>
            <person name="Eisen J.A."/>
            <person name="Holcombe L.J."/>
            <person name="O'Flynn C."/>
        </authorList>
    </citation>
    <scope>NUCLEOTIDE SEQUENCE [LARGE SCALE GENOMIC DNA]</scope>
    <source>
        <strain evidence="2 3">COT-280</strain>
    </source>
</reference>
<evidence type="ECO:0000256" key="1">
    <source>
        <dbReference type="SAM" id="SignalP"/>
    </source>
</evidence>